<keyword evidence="11" id="KW-1185">Reference proteome</keyword>
<feature type="transmembrane region" description="Helical" evidence="8">
    <location>
        <begin position="84"/>
        <end position="109"/>
    </location>
</feature>
<feature type="transmembrane region" description="Helical" evidence="8">
    <location>
        <begin position="185"/>
        <end position="203"/>
    </location>
</feature>
<feature type="transmembrane region" description="Helical" evidence="8">
    <location>
        <begin position="279"/>
        <end position="297"/>
    </location>
</feature>
<keyword evidence="2" id="KW-1003">Cell membrane</keyword>
<evidence type="ECO:0000256" key="4">
    <source>
        <dbReference type="ARBA" id="ARBA00022679"/>
    </source>
</evidence>
<dbReference type="PANTHER" id="PTHR33908:SF11">
    <property type="entry name" value="MEMBRANE PROTEIN"/>
    <property type="match status" value="1"/>
</dbReference>
<evidence type="ECO:0000256" key="1">
    <source>
        <dbReference type="ARBA" id="ARBA00004651"/>
    </source>
</evidence>
<evidence type="ECO:0000256" key="5">
    <source>
        <dbReference type="ARBA" id="ARBA00022692"/>
    </source>
</evidence>
<feature type="transmembrane region" description="Helical" evidence="8">
    <location>
        <begin position="19"/>
        <end position="36"/>
    </location>
</feature>
<keyword evidence="4 10" id="KW-0808">Transferase</keyword>
<comment type="subcellular location">
    <subcellularLocation>
        <location evidence="1">Cell membrane</location>
        <topology evidence="1">Multi-pass membrane protein</topology>
    </subcellularLocation>
</comment>
<dbReference type="EMBL" id="CP037421">
    <property type="protein sequence ID" value="QDT29943.1"/>
    <property type="molecule type" value="Genomic_DNA"/>
</dbReference>
<feature type="transmembrane region" description="Helical" evidence="8">
    <location>
        <begin position="383"/>
        <end position="403"/>
    </location>
</feature>
<dbReference type="GO" id="GO:0016763">
    <property type="term" value="F:pentosyltransferase activity"/>
    <property type="evidence" value="ECO:0007669"/>
    <property type="project" value="TreeGrafter"/>
</dbReference>
<dbReference type="PROSITE" id="PS51257">
    <property type="entry name" value="PROKAR_LIPOPROTEIN"/>
    <property type="match status" value="1"/>
</dbReference>
<evidence type="ECO:0000256" key="8">
    <source>
        <dbReference type="SAM" id="Phobius"/>
    </source>
</evidence>
<keyword evidence="7 8" id="KW-0472">Membrane</keyword>
<feature type="transmembrane region" description="Helical" evidence="8">
    <location>
        <begin position="115"/>
        <end position="133"/>
    </location>
</feature>
<dbReference type="AlphaFoldDB" id="A0A517QE80"/>
<gene>
    <name evidence="10" type="ORF">Enr10x_53010</name>
</gene>
<reference evidence="10 11" key="1">
    <citation type="submission" date="2019-03" db="EMBL/GenBank/DDBJ databases">
        <title>Deep-cultivation of Planctomycetes and their phenomic and genomic characterization uncovers novel biology.</title>
        <authorList>
            <person name="Wiegand S."/>
            <person name="Jogler M."/>
            <person name="Boedeker C."/>
            <person name="Pinto D."/>
            <person name="Vollmers J."/>
            <person name="Rivas-Marin E."/>
            <person name="Kohn T."/>
            <person name="Peeters S.H."/>
            <person name="Heuer A."/>
            <person name="Rast P."/>
            <person name="Oberbeckmann S."/>
            <person name="Bunk B."/>
            <person name="Jeske O."/>
            <person name="Meyerdierks A."/>
            <person name="Storesund J.E."/>
            <person name="Kallscheuer N."/>
            <person name="Luecker S."/>
            <person name="Lage O.M."/>
            <person name="Pohl T."/>
            <person name="Merkel B.J."/>
            <person name="Hornburger P."/>
            <person name="Mueller R.-W."/>
            <person name="Bruemmer F."/>
            <person name="Labrenz M."/>
            <person name="Spormann A.M."/>
            <person name="Op den Camp H."/>
            <person name="Overmann J."/>
            <person name="Amann R."/>
            <person name="Jetten M.S.M."/>
            <person name="Mascher T."/>
            <person name="Medema M.H."/>
            <person name="Devos D.P."/>
            <person name="Kaster A.-K."/>
            <person name="Ovreas L."/>
            <person name="Rohde M."/>
            <person name="Galperin M.Y."/>
            <person name="Jogler C."/>
        </authorList>
    </citation>
    <scope>NUCLEOTIDE SEQUENCE [LARGE SCALE GENOMIC DNA]</scope>
    <source>
        <strain evidence="10 11">Enr10</strain>
    </source>
</reference>
<feature type="transmembrane region" description="Helical" evidence="8">
    <location>
        <begin position="145"/>
        <end position="165"/>
    </location>
</feature>
<accession>A0A517QE80</accession>
<proteinExistence type="predicted"/>
<dbReference type="RefSeq" id="WP_145451822.1">
    <property type="nucleotide sequence ID" value="NZ_CP037421.1"/>
</dbReference>
<protein>
    <submittedName>
        <fullName evidence="10">Dolichyl-phosphate-mannose-protein mannosyltransferase</fullName>
    </submittedName>
</protein>
<keyword evidence="5 8" id="KW-0812">Transmembrane</keyword>
<evidence type="ECO:0000256" key="7">
    <source>
        <dbReference type="ARBA" id="ARBA00023136"/>
    </source>
</evidence>
<evidence type="ECO:0000313" key="10">
    <source>
        <dbReference type="EMBL" id="QDT29943.1"/>
    </source>
</evidence>
<feature type="transmembrane region" description="Helical" evidence="8">
    <location>
        <begin position="344"/>
        <end position="362"/>
    </location>
</feature>
<evidence type="ECO:0000256" key="6">
    <source>
        <dbReference type="ARBA" id="ARBA00022989"/>
    </source>
</evidence>
<evidence type="ECO:0000256" key="2">
    <source>
        <dbReference type="ARBA" id="ARBA00022475"/>
    </source>
</evidence>
<sequence length="605" mass="66810">MSPLKQATDTTTKYSRAELITLVVVLLAGCLARGLFLSDVAVEHFDEGVYASNLWFSAEQGAEYPGRYYYAPPLLPFLIEWSMIFFGSGAWGVFLPSLLLGSLTVLLMWWVGRSWFGPTAGLVAALLAGGSDLHLLYSRTALTDVALGFFLLLSVYLIWRSWLSLDWKWPLLAGFAIGLAWSVKYNGWLPLAIGFSGIVPWLWIHRRDRLPVTSFLARAVAFTVVAVLVWSPVLVGLQKWGGYSVVASNHSRYVVGFSGWFASCTRQLLNLRLLEGPPSYLSLGLVCLVCCLLGLRWREVTLSAIKSERLTGETGRSTWNTLLSGALAALPLLVAWLVGITPTLAILAAVGILLQLFFIRGFQTQQDQRADSKADPEALARSLAAWLLAAWFCGLLLATPLYYPYPRLTIPWTMSAWLGIAALAGWLEQQGGSSLYELCSGSSEAHFKPARVVPALSLVGVALLVILVSRPWSVAGWQPRNGLATISRQMRSDLQRDLSSTDEAVLYIYAEPGLFFNLKAQGHQLTGPVADFQFLNSLPSQMPVYLIAGPHAARDPEFAKQFDPVRNRFDLVQTYGYKPSLLVRLNQAQLPAENETESVQLYRAR</sequence>
<dbReference type="Proteomes" id="UP000315647">
    <property type="component" value="Chromosome"/>
</dbReference>
<keyword evidence="6 8" id="KW-1133">Transmembrane helix</keyword>
<feature type="transmembrane region" description="Helical" evidence="8">
    <location>
        <begin position="452"/>
        <end position="472"/>
    </location>
</feature>
<dbReference type="GO" id="GO:0005886">
    <property type="term" value="C:plasma membrane"/>
    <property type="evidence" value="ECO:0007669"/>
    <property type="project" value="UniProtKB-SubCell"/>
</dbReference>
<evidence type="ECO:0000259" key="9">
    <source>
        <dbReference type="Pfam" id="PF13231"/>
    </source>
</evidence>
<dbReference type="InterPro" id="IPR050297">
    <property type="entry name" value="LipidA_mod_glycosyltrf_83"/>
</dbReference>
<evidence type="ECO:0000256" key="3">
    <source>
        <dbReference type="ARBA" id="ARBA00022676"/>
    </source>
</evidence>
<feature type="transmembrane region" description="Helical" evidence="8">
    <location>
        <begin position="318"/>
        <end position="338"/>
    </location>
</feature>
<name>A0A517QE80_9PLAN</name>
<keyword evidence="3 10" id="KW-0328">Glycosyltransferase</keyword>
<dbReference type="PANTHER" id="PTHR33908">
    <property type="entry name" value="MANNOSYLTRANSFERASE YKCB-RELATED"/>
    <property type="match status" value="1"/>
</dbReference>
<evidence type="ECO:0000313" key="11">
    <source>
        <dbReference type="Proteomes" id="UP000315647"/>
    </source>
</evidence>
<dbReference type="InterPro" id="IPR038731">
    <property type="entry name" value="RgtA/B/C-like"/>
</dbReference>
<feature type="domain" description="Glycosyltransferase RgtA/B/C/D-like" evidence="9">
    <location>
        <begin position="72"/>
        <end position="230"/>
    </location>
</feature>
<feature type="transmembrane region" description="Helical" evidence="8">
    <location>
        <begin position="215"/>
        <end position="235"/>
    </location>
</feature>
<dbReference type="GO" id="GO:0009103">
    <property type="term" value="P:lipopolysaccharide biosynthetic process"/>
    <property type="evidence" value="ECO:0007669"/>
    <property type="project" value="UniProtKB-ARBA"/>
</dbReference>
<organism evidence="10 11">
    <name type="scientific">Gimesia panareensis</name>
    <dbReference type="NCBI Taxonomy" id="2527978"/>
    <lineage>
        <taxon>Bacteria</taxon>
        <taxon>Pseudomonadati</taxon>
        <taxon>Planctomycetota</taxon>
        <taxon>Planctomycetia</taxon>
        <taxon>Planctomycetales</taxon>
        <taxon>Planctomycetaceae</taxon>
        <taxon>Gimesia</taxon>
    </lineage>
</organism>
<dbReference type="Pfam" id="PF13231">
    <property type="entry name" value="PMT_2"/>
    <property type="match status" value="1"/>
</dbReference>